<evidence type="ECO:0000313" key="1">
    <source>
        <dbReference type="EMBL" id="MBD2829893.1"/>
    </source>
</evidence>
<comment type="caution">
    <text evidence="1">The sequence shown here is derived from an EMBL/GenBank/DDBJ whole genome shotgun (WGS) entry which is preliminary data.</text>
</comment>
<accession>A0A927GNZ2</accession>
<protein>
    <submittedName>
        <fullName evidence="1">Uncharacterized protein</fullName>
    </submittedName>
</protein>
<reference evidence="1" key="1">
    <citation type="journal article" date="2020" name="PLoS ONE">
        <title>Isolation and characterization of Streptomyces bacteriophages and Streptomyces strains encoding biosynthetic arsenals: Streptomyces strains and phages for antibiotic discovery.</title>
        <authorList>
            <person name="Montano E.T."/>
            <person name="Nideffer J.F."/>
            <person name="Brumage L."/>
            <person name="Erb M."/>
            <person name="Derman A.I."/>
            <person name="Davis J.P."/>
            <person name="Estrada E."/>
            <person name="Fu S."/>
            <person name="Le D."/>
            <person name="Vuppala A."/>
            <person name="Tran C."/>
            <person name="Luterstein E."/>
            <person name="Lakkaraju S."/>
            <person name="Panchagnula S."/>
            <person name="Ren C."/>
            <person name="Doan J."/>
            <person name="Tran S."/>
            <person name="Soriano J."/>
            <person name="Fujita Y."/>
            <person name="Gutala P."/>
            <person name="Fujii Q."/>
            <person name="Lee M."/>
            <person name="Bui A."/>
            <person name="Villarreal C."/>
            <person name="Shing S.R."/>
            <person name="Kim S."/>
            <person name="Freeman D."/>
            <person name="Racha V."/>
            <person name="Ho A."/>
            <person name="Kumar P."/>
            <person name="Falah K."/>
            <person name="Dawson T."/>
            <person name="Enustun E."/>
            <person name="Prichard A."/>
            <person name="Gomez A."/>
            <person name="Khanna K."/>
            <person name="Trigg S."/>
            <person name="Fernandez L."/>
            <person name="Pogliano K."/>
            <person name="Pogliano J."/>
        </authorList>
    </citation>
    <scope>NUCLEOTIDE SEQUENCE</scope>
    <source>
        <strain evidence="1">QF2</strain>
    </source>
</reference>
<name>A0A927GNZ2_STRGL</name>
<gene>
    <name evidence="1" type="ORF">ID875_21235</name>
</gene>
<dbReference type="AlphaFoldDB" id="A0A927GNZ2"/>
<sequence length="88" mass="9110">MRMSAINTPAAYGVLRVIPPATDVRATVLDPLQVTAEQDARLHGRACARCGSTFSLRPGGYAYTSSGTKGGRLGWAVKLCADCPGTGA</sequence>
<dbReference type="EMBL" id="JACWUS010000005">
    <property type="protein sequence ID" value="MBD2829893.1"/>
    <property type="molecule type" value="Genomic_DNA"/>
</dbReference>
<proteinExistence type="predicted"/>
<organism evidence="1">
    <name type="scientific">Streptomyces globisporus</name>
    <dbReference type="NCBI Taxonomy" id="1908"/>
    <lineage>
        <taxon>Bacteria</taxon>
        <taxon>Bacillati</taxon>
        <taxon>Actinomycetota</taxon>
        <taxon>Actinomycetes</taxon>
        <taxon>Kitasatosporales</taxon>
        <taxon>Streptomycetaceae</taxon>
        <taxon>Streptomyces</taxon>
    </lineage>
</organism>